<dbReference type="EMBL" id="CADCUR010000303">
    <property type="protein sequence ID" value="CAA9430270.1"/>
    <property type="molecule type" value="Genomic_DNA"/>
</dbReference>
<name>A0A6J4PZU6_9BACT</name>
<reference evidence="1" key="1">
    <citation type="submission" date="2020-02" db="EMBL/GenBank/DDBJ databases">
        <authorList>
            <person name="Meier V. D."/>
        </authorList>
    </citation>
    <scope>NUCLEOTIDE SEQUENCE</scope>
    <source>
        <strain evidence="1">AVDCRST_MAG74</strain>
    </source>
</reference>
<proteinExistence type="predicted"/>
<dbReference type="AlphaFoldDB" id="A0A6J4PZU6"/>
<protein>
    <submittedName>
        <fullName evidence="1">Uncharacterized protein</fullName>
    </submittedName>
</protein>
<gene>
    <name evidence="1" type="ORF">AVDCRST_MAG74-3644</name>
</gene>
<accession>A0A6J4PZU6</accession>
<feature type="non-terminal residue" evidence="1">
    <location>
        <position position="1"/>
    </location>
</feature>
<sequence length="48" mass="5825">AKMTKTERKVFFIDLCNGKVKSWENRITNFRRERNEKGCGQKRHRKKA</sequence>
<evidence type="ECO:0000313" key="1">
    <source>
        <dbReference type="EMBL" id="CAA9430270.1"/>
    </source>
</evidence>
<organism evidence="1">
    <name type="scientific">uncultured Pyrinomonadaceae bacterium</name>
    <dbReference type="NCBI Taxonomy" id="2283094"/>
    <lineage>
        <taxon>Bacteria</taxon>
        <taxon>Pseudomonadati</taxon>
        <taxon>Acidobacteriota</taxon>
        <taxon>Blastocatellia</taxon>
        <taxon>Blastocatellales</taxon>
        <taxon>Pyrinomonadaceae</taxon>
        <taxon>environmental samples</taxon>
    </lineage>
</organism>